<sequence>MKNMLILVLLFTCSWLSGQENTALLLQKTNASELQFDTTNEDAVFIAKNKLTNKWGMYQGYANHDIKELIPPAYDSIDFFGYNAKLTGVWLDGKVGLYTSPWTYGSKKAKQTVECLYDGYKIFQVEKTVNDGLSTYQSYVDYVAVKKEGLWAWIDWMTGELKTDFLYNLDKEQMPYPEFEQEN</sequence>
<evidence type="ECO:0008006" key="3">
    <source>
        <dbReference type="Google" id="ProtNLM"/>
    </source>
</evidence>
<dbReference type="OrthoDB" id="5464673at2"/>
<dbReference type="RefSeq" id="WP_105045674.1">
    <property type="nucleotide sequence ID" value="NZ_CP150662.1"/>
</dbReference>
<keyword evidence="2" id="KW-1185">Reference proteome</keyword>
<accession>A0A2S7WAU9</accession>
<evidence type="ECO:0000313" key="1">
    <source>
        <dbReference type="EMBL" id="PQJ74526.1"/>
    </source>
</evidence>
<comment type="caution">
    <text evidence="1">The sequence shown here is derived from an EMBL/GenBank/DDBJ whole genome shotgun (WGS) entry which is preliminary data.</text>
</comment>
<proteinExistence type="predicted"/>
<gene>
    <name evidence="1" type="ORF">BTO13_04290</name>
</gene>
<organism evidence="1 2">
    <name type="scientific">Polaribacter gangjinensis</name>
    <dbReference type="NCBI Taxonomy" id="574710"/>
    <lineage>
        <taxon>Bacteria</taxon>
        <taxon>Pseudomonadati</taxon>
        <taxon>Bacteroidota</taxon>
        <taxon>Flavobacteriia</taxon>
        <taxon>Flavobacteriales</taxon>
        <taxon>Flavobacteriaceae</taxon>
    </lineage>
</organism>
<protein>
    <recommendedName>
        <fullName evidence="3">WG repeat-containing protein</fullName>
    </recommendedName>
</protein>
<reference evidence="1 2" key="1">
    <citation type="submission" date="2016-12" db="EMBL/GenBank/DDBJ databases">
        <title>Trade-off between light-utilization and light-protection in marine flavobacteria.</title>
        <authorList>
            <person name="Kumagai Y."/>
            <person name="Yoshizawa S."/>
            <person name="Kogure K."/>
            <person name="Iwasaki W."/>
        </authorList>
    </citation>
    <scope>NUCLEOTIDE SEQUENCE [LARGE SCALE GENOMIC DNA]</scope>
    <source>
        <strain evidence="1 2">KCTC 22729</strain>
    </source>
</reference>
<evidence type="ECO:0000313" key="2">
    <source>
        <dbReference type="Proteomes" id="UP000237608"/>
    </source>
</evidence>
<name>A0A2S7WAU9_9FLAO</name>
<dbReference type="EMBL" id="MSCL01000001">
    <property type="protein sequence ID" value="PQJ74526.1"/>
    <property type="molecule type" value="Genomic_DNA"/>
</dbReference>
<dbReference type="AlphaFoldDB" id="A0A2S7WAU9"/>
<dbReference type="Proteomes" id="UP000237608">
    <property type="component" value="Unassembled WGS sequence"/>
</dbReference>